<protein>
    <submittedName>
        <fullName evidence="2">Uncharacterized protein</fullName>
    </submittedName>
</protein>
<accession>A0A8H6SMK4</accession>
<keyword evidence="3" id="KW-1185">Reference proteome</keyword>
<dbReference type="RefSeq" id="XP_037220151.1">
    <property type="nucleotide sequence ID" value="XM_037364507.1"/>
</dbReference>
<proteinExistence type="predicted"/>
<evidence type="ECO:0000313" key="2">
    <source>
        <dbReference type="EMBL" id="KAF7302151.1"/>
    </source>
</evidence>
<evidence type="ECO:0000313" key="3">
    <source>
        <dbReference type="Proteomes" id="UP000636479"/>
    </source>
</evidence>
<organism evidence="2 3">
    <name type="scientific">Mycena indigotica</name>
    <dbReference type="NCBI Taxonomy" id="2126181"/>
    <lineage>
        <taxon>Eukaryota</taxon>
        <taxon>Fungi</taxon>
        <taxon>Dikarya</taxon>
        <taxon>Basidiomycota</taxon>
        <taxon>Agaricomycotina</taxon>
        <taxon>Agaricomycetes</taxon>
        <taxon>Agaricomycetidae</taxon>
        <taxon>Agaricales</taxon>
        <taxon>Marasmiineae</taxon>
        <taxon>Mycenaceae</taxon>
        <taxon>Mycena</taxon>
    </lineage>
</organism>
<comment type="caution">
    <text evidence="2">The sequence shown here is derived from an EMBL/GenBank/DDBJ whole genome shotgun (WGS) entry which is preliminary data.</text>
</comment>
<dbReference type="Proteomes" id="UP000636479">
    <property type="component" value="Unassembled WGS sequence"/>
</dbReference>
<sequence length="205" mass="22359">MDSTSNTQGKRKDISSIPLQVPTAAPFGFGHSGSDADPNEVVNSPPYKRQKLDQEPAYEAPAVTEHVSPSVSLQAGDSVSQFAEPDLTAADEVASRLKMPPETASGSVNPVKAVSTMATLCSFPQSPFFSPCTMLYLLESIRRKVSDSTEFGEAQVYFKYMHANRPTVDYLDVVDQVAVADIDDDLHGSTLQQRIEQWRSKLISC</sequence>
<name>A0A8H6SMK4_9AGAR</name>
<reference evidence="2" key="1">
    <citation type="submission" date="2020-05" db="EMBL/GenBank/DDBJ databases">
        <title>Mycena genomes resolve the evolution of fungal bioluminescence.</title>
        <authorList>
            <person name="Tsai I.J."/>
        </authorList>
    </citation>
    <scope>NUCLEOTIDE SEQUENCE</scope>
    <source>
        <strain evidence="2">171206Taipei</strain>
    </source>
</reference>
<dbReference type="EMBL" id="JACAZF010000006">
    <property type="protein sequence ID" value="KAF7302151.1"/>
    <property type="molecule type" value="Genomic_DNA"/>
</dbReference>
<dbReference type="GeneID" id="59347023"/>
<dbReference type="AlphaFoldDB" id="A0A8H6SMK4"/>
<feature type="region of interest" description="Disordered" evidence="1">
    <location>
        <begin position="1"/>
        <end position="64"/>
    </location>
</feature>
<gene>
    <name evidence="2" type="ORF">MIND_00782000</name>
</gene>
<evidence type="ECO:0000256" key="1">
    <source>
        <dbReference type="SAM" id="MobiDB-lite"/>
    </source>
</evidence>